<reference evidence="1 2" key="1">
    <citation type="submission" date="2016-01" db="EMBL/GenBank/DDBJ databases">
        <title>The new phylogeny of the genus Mycobacterium.</title>
        <authorList>
            <person name="Tarcisio F."/>
            <person name="Conor M."/>
            <person name="Antonella G."/>
            <person name="Elisabetta G."/>
            <person name="Giulia F.S."/>
            <person name="Sara T."/>
            <person name="Anna F."/>
            <person name="Clotilde B."/>
            <person name="Roberto B."/>
            <person name="Veronica D.S."/>
            <person name="Fabio R."/>
            <person name="Monica P."/>
            <person name="Olivier J."/>
            <person name="Enrico T."/>
            <person name="Nicola S."/>
        </authorList>
    </citation>
    <scope>NUCLEOTIDE SEQUENCE [LARGE SCALE GENOMIC DNA]</scope>
    <source>
        <strain evidence="1 2">DSM 44572</strain>
    </source>
</reference>
<protein>
    <submittedName>
        <fullName evidence="1">Uncharacterized protein</fullName>
    </submittedName>
</protein>
<organism evidence="1 2">
    <name type="scientific">Mycobacterium palustre</name>
    <dbReference type="NCBI Taxonomy" id="153971"/>
    <lineage>
        <taxon>Bacteria</taxon>
        <taxon>Bacillati</taxon>
        <taxon>Actinomycetota</taxon>
        <taxon>Actinomycetes</taxon>
        <taxon>Mycobacteriales</taxon>
        <taxon>Mycobacteriaceae</taxon>
        <taxon>Mycobacterium</taxon>
        <taxon>Mycobacterium simiae complex</taxon>
    </lineage>
</organism>
<sequence length="63" mass="6972">MSATFDGALLIEHASRSVCLVRELYCRHAGDVHFSACWRAVRACRLAPLRLRVAVELVAFGLS</sequence>
<evidence type="ECO:0000313" key="1">
    <source>
        <dbReference type="EMBL" id="ORW20047.1"/>
    </source>
</evidence>
<dbReference type="AlphaFoldDB" id="A0A1X1Z9D2"/>
<keyword evidence="2" id="KW-1185">Reference proteome</keyword>
<gene>
    <name evidence="1" type="ORF">AWC19_16210</name>
</gene>
<dbReference type="Proteomes" id="UP000193529">
    <property type="component" value="Unassembled WGS sequence"/>
</dbReference>
<evidence type="ECO:0000313" key="2">
    <source>
        <dbReference type="Proteomes" id="UP000193529"/>
    </source>
</evidence>
<proteinExistence type="predicted"/>
<comment type="caution">
    <text evidence="1">The sequence shown here is derived from an EMBL/GenBank/DDBJ whole genome shotgun (WGS) entry which is preliminary data.</text>
</comment>
<accession>A0A1X1Z9D2</accession>
<dbReference type="EMBL" id="LQPJ01000127">
    <property type="protein sequence ID" value="ORW20047.1"/>
    <property type="molecule type" value="Genomic_DNA"/>
</dbReference>
<name>A0A1X1Z9D2_9MYCO</name>